<evidence type="ECO:0000259" key="2">
    <source>
        <dbReference type="Pfam" id="PF13090"/>
    </source>
</evidence>
<dbReference type="PANTHER" id="PTHR30218">
    <property type="entry name" value="POLYPHOSPHATE KINASE"/>
    <property type="match status" value="1"/>
</dbReference>
<organism evidence="4 5">
    <name type="scientific">Candidatus Aphodomorpha intestinavium</name>
    <dbReference type="NCBI Taxonomy" id="2840672"/>
    <lineage>
        <taxon>Bacteria</taxon>
        <taxon>Bacillati</taxon>
        <taxon>Bacillota</taxon>
        <taxon>Clostridia</taxon>
        <taxon>Eubacteriales</taxon>
        <taxon>Candidatus Aphodomorpha</taxon>
    </lineage>
</organism>
<gene>
    <name evidence="4" type="primary">ppk1</name>
    <name evidence="4" type="ORF">IAD24_06710</name>
</gene>
<evidence type="ECO:0000256" key="1">
    <source>
        <dbReference type="RuleBase" id="RU003800"/>
    </source>
</evidence>
<comment type="PTM">
    <text evidence="1">An intermediate of this reaction is the autophosphorylated ppk in which a phosphate is covalently linked to a histidine residue through a N-P bond.</text>
</comment>
<reference evidence="4" key="2">
    <citation type="journal article" date="2021" name="PeerJ">
        <title>Extensive microbial diversity within the chicken gut microbiome revealed by metagenomics and culture.</title>
        <authorList>
            <person name="Gilroy R."/>
            <person name="Ravi A."/>
            <person name="Getino M."/>
            <person name="Pursley I."/>
            <person name="Horton D.L."/>
            <person name="Alikhan N.F."/>
            <person name="Baker D."/>
            <person name="Gharbi K."/>
            <person name="Hall N."/>
            <person name="Watson M."/>
            <person name="Adriaenssens E.M."/>
            <person name="Foster-Nyarko E."/>
            <person name="Jarju S."/>
            <person name="Secka A."/>
            <person name="Antonio M."/>
            <person name="Oren A."/>
            <person name="Chaudhuri R.R."/>
            <person name="La Ragione R."/>
            <person name="Hildebrand F."/>
            <person name="Pallen M.J."/>
        </authorList>
    </citation>
    <scope>NUCLEOTIDE SEQUENCE</scope>
    <source>
        <strain evidence="4">ChiGjej2B2-16831</strain>
    </source>
</reference>
<name>A0A9D1N4L9_9FIRM</name>
<dbReference type="NCBIfam" id="TIGR03705">
    <property type="entry name" value="poly_P_kin"/>
    <property type="match status" value="1"/>
</dbReference>
<protein>
    <recommendedName>
        <fullName evidence="1">Polyphosphate kinase</fullName>
        <ecNumber evidence="1">2.7.4.1</ecNumber>
    </recommendedName>
</protein>
<dbReference type="GO" id="GO:0006799">
    <property type="term" value="P:polyphosphate biosynthetic process"/>
    <property type="evidence" value="ECO:0007669"/>
    <property type="project" value="InterPro"/>
</dbReference>
<comment type="function">
    <text evidence="1">Catalyzes the reversible transfer of the terminal phosphate of ATP to form a long-chain polyphosphate (polyP).</text>
</comment>
<comment type="caution">
    <text evidence="4">The sequence shown here is derived from an EMBL/GenBank/DDBJ whole genome shotgun (WGS) entry which is preliminary data.</text>
</comment>
<evidence type="ECO:0000259" key="3">
    <source>
        <dbReference type="Pfam" id="PF17941"/>
    </source>
</evidence>
<dbReference type="GO" id="GO:0009358">
    <property type="term" value="C:polyphosphate kinase complex"/>
    <property type="evidence" value="ECO:0007669"/>
    <property type="project" value="InterPro"/>
</dbReference>
<keyword evidence="4" id="KW-0418">Kinase</keyword>
<dbReference type="Proteomes" id="UP000824128">
    <property type="component" value="Unassembled WGS sequence"/>
</dbReference>
<accession>A0A9D1N4L9</accession>
<dbReference type="InterPro" id="IPR025200">
    <property type="entry name" value="PPK_C_dom2"/>
</dbReference>
<dbReference type="GO" id="GO:0008976">
    <property type="term" value="F:polyphosphate kinase activity"/>
    <property type="evidence" value="ECO:0007669"/>
    <property type="project" value="UniProtKB-EC"/>
</dbReference>
<dbReference type="SUPFAM" id="SSF56024">
    <property type="entry name" value="Phospholipase D/nuclease"/>
    <property type="match status" value="2"/>
</dbReference>
<reference evidence="4" key="1">
    <citation type="submission" date="2020-10" db="EMBL/GenBank/DDBJ databases">
        <authorList>
            <person name="Gilroy R."/>
        </authorList>
    </citation>
    <scope>NUCLEOTIDE SEQUENCE</scope>
    <source>
        <strain evidence="4">ChiGjej2B2-16831</strain>
    </source>
</reference>
<dbReference type="EC" id="2.7.4.1" evidence="1"/>
<keyword evidence="1" id="KW-0597">Phosphoprotein</keyword>
<comment type="catalytic activity">
    <reaction evidence="1">
        <text>[phosphate](n) + ATP = [phosphate](n+1) + ADP</text>
        <dbReference type="Rhea" id="RHEA:19573"/>
        <dbReference type="Rhea" id="RHEA-COMP:9859"/>
        <dbReference type="Rhea" id="RHEA-COMP:14280"/>
        <dbReference type="ChEBI" id="CHEBI:16838"/>
        <dbReference type="ChEBI" id="CHEBI:30616"/>
        <dbReference type="ChEBI" id="CHEBI:456216"/>
        <dbReference type="EC" id="2.7.4.1"/>
    </reaction>
</comment>
<evidence type="ECO:0000313" key="4">
    <source>
        <dbReference type="EMBL" id="HIU94836.1"/>
    </source>
</evidence>
<dbReference type="CDD" id="cd09166">
    <property type="entry name" value="PLDc_PPK1_C1_unchar"/>
    <property type="match status" value="1"/>
</dbReference>
<sequence>RMEYVYGLIARAGKGRQGPQLLYAPFLPVWPAAVSRGESLLHQVERRDILLSFPFESMDPFLALLREAGRDPAVISIKITIYRLARKAKLVEYLCAAAENGKSVTVLIELRARFDEQNNIDWSERLEEAGCTILYGFDSFKVHSKVCLITRRSRGGVQYITQVGTGNYNENTAALYTDLSLITANQGIGQDAAAFFNNMSIGNLEGEYRHLLVAPVSFKPGILRLIDGQIEKGAAGRILIKINSLTDADIIAKLSEASRAGVQVRMIVRGICCLLPGVPGRTENIRISSIVGRYLEHTRVYCFGAGAEMKMYISSADFMTRNTERRVEVACPIYDGRVRDRIRHILEAQEYDTRKARVLRPDGVYARSEQMGEPLDSQQLLMDEAERSQAPLAVQQREGRRPLRRLLRRIREAFGR</sequence>
<feature type="domain" description="Polyphosphate kinase C-terminal" evidence="3">
    <location>
        <begin position="40"/>
        <end position="200"/>
    </location>
</feature>
<feature type="domain" description="Polyphosphate kinase C-terminal" evidence="2">
    <location>
        <begin position="211"/>
        <end position="373"/>
    </location>
</feature>
<evidence type="ECO:0000313" key="5">
    <source>
        <dbReference type="Proteomes" id="UP000824128"/>
    </source>
</evidence>
<dbReference type="Pfam" id="PF13090">
    <property type="entry name" value="PP_kinase_C"/>
    <property type="match status" value="1"/>
</dbReference>
<feature type="non-terminal residue" evidence="4">
    <location>
        <position position="1"/>
    </location>
</feature>
<dbReference type="InterPro" id="IPR041108">
    <property type="entry name" value="PP_kinase_C_1"/>
</dbReference>
<proteinExistence type="inferred from homology"/>
<keyword evidence="1 4" id="KW-0808">Transferase</keyword>
<dbReference type="PANTHER" id="PTHR30218:SF0">
    <property type="entry name" value="POLYPHOSPHATE KINASE"/>
    <property type="match status" value="1"/>
</dbReference>
<dbReference type="Pfam" id="PF17941">
    <property type="entry name" value="PP_kinase_C_1"/>
    <property type="match status" value="1"/>
</dbReference>
<dbReference type="Gene3D" id="3.30.870.10">
    <property type="entry name" value="Endonuclease Chain A"/>
    <property type="match status" value="2"/>
</dbReference>
<dbReference type="EMBL" id="DVNZ01000214">
    <property type="protein sequence ID" value="HIU94836.1"/>
    <property type="molecule type" value="Genomic_DNA"/>
</dbReference>
<comment type="similarity">
    <text evidence="1">Belongs to the polyphosphate kinase 1 (PPK1) family.</text>
</comment>
<dbReference type="InterPro" id="IPR003414">
    <property type="entry name" value="PP_kinase"/>
</dbReference>
<dbReference type="AlphaFoldDB" id="A0A9D1N4L9"/>